<protein>
    <submittedName>
        <fullName evidence="1">Uncharacterized protein</fullName>
    </submittedName>
</protein>
<sequence length="104" mass="12291">MRGPGGESYIEQEEETIRQRQRTCFVQRDFDCHQRRQKASRGRHLKDVPIDQLDEDLLEDQNALHDIHFFPTNANKTLRSSEVVCSSPRVLVYLGRRFHQSIRP</sequence>
<gene>
    <name evidence="1" type="ORF">Adt_14357</name>
</gene>
<evidence type="ECO:0000313" key="2">
    <source>
        <dbReference type="Proteomes" id="UP001604336"/>
    </source>
</evidence>
<dbReference type="EMBL" id="JBFOLK010000004">
    <property type="protein sequence ID" value="KAL2518110.1"/>
    <property type="molecule type" value="Genomic_DNA"/>
</dbReference>
<keyword evidence="2" id="KW-1185">Reference proteome</keyword>
<reference evidence="2" key="1">
    <citation type="submission" date="2024-07" db="EMBL/GenBank/DDBJ databases">
        <title>Two chromosome-level genome assemblies of Korean endemic species Abeliophyllum distichum and Forsythia ovata (Oleaceae).</title>
        <authorList>
            <person name="Jang H."/>
        </authorList>
    </citation>
    <scope>NUCLEOTIDE SEQUENCE [LARGE SCALE GENOMIC DNA]</scope>
</reference>
<name>A0ABD1TZE7_9LAMI</name>
<dbReference type="Proteomes" id="UP001604336">
    <property type="component" value="Unassembled WGS sequence"/>
</dbReference>
<evidence type="ECO:0000313" key="1">
    <source>
        <dbReference type="EMBL" id="KAL2518110.1"/>
    </source>
</evidence>
<organism evidence="1 2">
    <name type="scientific">Abeliophyllum distichum</name>
    <dbReference type="NCBI Taxonomy" id="126358"/>
    <lineage>
        <taxon>Eukaryota</taxon>
        <taxon>Viridiplantae</taxon>
        <taxon>Streptophyta</taxon>
        <taxon>Embryophyta</taxon>
        <taxon>Tracheophyta</taxon>
        <taxon>Spermatophyta</taxon>
        <taxon>Magnoliopsida</taxon>
        <taxon>eudicotyledons</taxon>
        <taxon>Gunneridae</taxon>
        <taxon>Pentapetalae</taxon>
        <taxon>asterids</taxon>
        <taxon>lamiids</taxon>
        <taxon>Lamiales</taxon>
        <taxon>Oleaceae</taxon>
        <taxon>Forsythieae</taxon>
        <taxon>Abeliophyllum</taxon>
    </lineage>
</organism>
<comment type="caution">
    <text evidence="1">The sequence shown here is derived from an EMBL/GenBank/DDBJ whole genome shotgun (WGS) entry which is preliminary data.</text>
</comment>
<proteinExistence type="predicted"/>
<dbReference type="AlphaFoldDB" id="A0ABD1TZE7"/>
<accession>A0ABD1TZE7</accession>